<evidence type="ECO:0000256" key="55">
    <source>
        <dbReference type="ARBA" id="ARBA00049019"/>
    </source>
</evidence>
<dbReference type="Gene3D" id="3.40.50.720">
    <property type="entry name" value="NAD(P)-binding Rossmann-like Domain"/>
    <property type="match status" value="1"/>
</dbReference>
<evidence type="ECO:0000256" key="27">
    <source>
        <dbReference type="ARBA" id="ARBA00023394"/>
    </source>
</evidence>
<dbReference type="InterPro" id="IPR049391">
    <property type="entry name" value="FAS_pseudo-KR"/>
</dbReference>
<dbReference type="UniPathway" id="UPA00094"/>
<evidence type="ECO:0000256" key="1">
    <source>
        <dbReference type="ARBA" id="ARBA00005189"/>
    </source>
</evidence>
<organism evidence="68 69">
    <name type="scientific">Tenebrio molitor</name>
    <name type="common">Yellow mealworm beetle</name>
    <dbReference type="NCBI Taxonomy" id="7067"/>
    <lineage>
        <taxon>Eukaryota</taxon>
        <taxon>Metazoa</taxon>
        <taxon>Ecdysozoa</taxon>
        <taxon>Arthropoda</taxon>
        <taxon>Hexapoda</taxon>
        <taxon>Insecta</taxon>
        <taxon>Pterygota</taxon>
        <taxon>Neoptera</taxon>
        <taxon>Endopterygota</taxon>
        <taxon>Coleoptera</taxon>
        <taxon>Polyphaga</taxon>
        <taxon>Cucujiformia</taxon>
        <taxon>Tenebrionidae</taxon>
        <taxon>Tenebrio</taxon>
    </lineage>
</organism>
<evidence type="ECO:0000256" key="18">
    <source>
        <dbReference type="ARBA" id="ARBA00023002"/>
    </source>
</evidence>
<comment type="catalytic activity">
    <reaction evidence="36">
        <text>a (3R)-hydroxyacyl-[ACP] + NADP(+) = a 3-oxoacyl-[ACP] + NADPH + H(+)</text>
        <dbReference type="Rhea" id="RHEA:17397"/>
        <dbReference type="Rhea" id="RHEA-COMP:9916"/>
        <dbReference type="Rhea" id="RHEA-COMP:9945"/>
        <dbReference type="ChEBI" id="CHEBI:15378"/>
        <dbReference type="ChEBI" id="CHEBI:57783"/>
        <dbReference type="ChEBI" id="CHEBI:58349"/>
        <dbReference type="ChEBI" id="CHEBI:78776"/>
        <dbReference type="ChEBI" id="CHEBI:78827"/>
        <dbReference type="EC" id="1.1.1.100"/>
    </reaction>
    <physiologicalReaction direction="right-to-left" evidence="36">
        <dbReference type="Rhea" id="RHEA:17399"/>
    </physiologicalReaction>
</comment>
<comment type="catalytic activity">
    <reaction evidence="26">
        <text>(3R)-hydroxydecanoyl-[ACP] = (2E)-decenoyl-[ACP] + H2O</text>
        <dbReference type="Rhea" id="RHEA:41860"/>
        <dbReference type="Rhea" id="RHEA-COMP:9638"/>
        <dbReference type="Rhea" id="RHEA-COMP:9639"/>
        <dbReference type="ChEBI" id="CHEBI:15377"/>
        <dbReference type="ChEBI" id="CHEBI:78466"/>
        <dbReference type="ChEBI" id="CHEBI:78467"/>
    </reaction>
    <physiologicalReaction direction="left-to-right" evidence="26">
        <dbReference type="Rhea" id="RHEA:41861"/>
    </physiologicalReaction>
</comment>
<evidence type="ECO:0000313" key="68">
    <source>
        <dbReference type="EMBL" id="KAH0814050.1"/>
    </source>
</evidence>
<dbReference type="GO" id="GO:0006633">
    <property type="term" value="P:fatty acid biosynthetic process"/>
    <property type="evidence" value="ECO:0007669"/>
    <property type="project" value="UniProtKB-UniPathway"/>
</dbReference>
<dbReference type="InterPro" id="IPR049900">
    <property type="entry name" value="PKS_mFAS_DH"/>
</dbReference>
<keyword evidence="11" id="KW-0808">Transferase</keyword>
<reference evidence="68" key="2">
    <citation type="submission" date="2021-08" db="EMBL/GenBank/DDBJ databases">
        <authorList>
            <person name="Eriksson T."/>
        </authorList>
    </citation>
    <scope>NUCLEOTIDE SEQUENCE</scope>
    <source>
        <strain evidence="68">Stoneville</strain>
        <tissue evidence="68">Whole head</tissue>
    </source>
</reference>
<comment type="catalytic activity">
    <reaction evidence="60">
        <text>3-oxooctanoyl-[ACP] + NADPH + H(+) = (3R)-hydroxyoctanoyl-[ACP] + NADP(+)</text>
        <dbReference type="Rhea" id="RHEA:41840"/>
        <dbReference type="Rhea" id="RHEA-COMP:9633"/>
        <dbReference type="Rhea" id="RHEA-COMP:9634"/>
        <dbReference type="ChEBI" id="CHEBI:15378"/>
        <dbReference type="ChEBI" id="CHEBI:57783"/>
        <dbReference type="ChEBI" id="CHEBI:58349"/>
        <dbReference type="ChEBI" id="CHEBI:78460"/>
        <dbReference type="ChEBI" id="CHEBI:78461"/>
    </reaction>
    <physiologicalReaction direction="left-to-right" evidence="60">
        <dbReference type="Rhea" id="RHEA:41841"/>
    </physiologicalReaction>
</comment>
<dbReference type="Pfam" id="PF00698">
    <property type="entry name" value="Acyl_transf_1"/>
    <property type="match status" value="1"/>
</dbReference>
<dbReference type="InterPro" id="IPR020841">
    <property type="entry name" value="PKS_Beta-ketoAc_synthase_dom"/>
</dbReference>
<evidence type="ECO:0000256" key="28">
    <source>
        <dbReference type="ARBA" id="ARBA00023398"/>
    </source>
</evidence>
<comment type="catalytic activity">
    <reaction evidence="42">
        <text>(2E)-hexenoyl-[ACP] + NADPH + H(+) = hexanoyl-[ACP] + NADP(+)</text>
        <dbReference type="Rhea" id="RHEA:41832"/>
        <dbReference type="Rhea" id="RHEA-COMP:9631"/>
        <dbReference type="Rhea" id="RHEA-COMP:9632"/>
        <dbReference type="ChEBI" id="CHEBI:15378"/>
        <dbReference type="ChEBI" id="CHEBI:57783"/>
        <dbReference type="ChEBI" id="CHEBI:58349"/>
        <dbReference type="ChEBI" id="CHEBI:78458"/>
        <dbReference type="ChEBI" id="CHEBI:78459"/>
    </reaction>
    <physiologicalReaction direction="left-to-right" evidence="42">
        <dbReference type="Rhea" id="RHEA:41833"/>
    </physiologicalReaction>
</comment>
<comment type="catalytic activity">
    <reaction evidence="47">
        <text>tetradecanoyl-[ACP] + H2O = tetradecanoate + holo-[ACP] + H(+)</text>
        <dbReference type="Rhea" id="RHEA:30123"/>
        <dbReference type="Rhea" id="RHEA-COMP:9648"/>
        <dbReference type="Rhea" id="RHEA-COMP:9685"/>
        <dbReference type="ChEBI" id="CHEBI:15377"/>
        <dbReference type="ChEBI" id="CHEBI:15378"/>
        <dbReference type="ChEBI" id="CHEBI:30807"/>
        <dbReference type="ChEBI" id="CHEBI:64479"/>
        <dbReference type="ChEBI" id="CHEBI:78477"/>
        <dbReference type="EC" id="3.1.2.14"/>
    </reaction>
    <physiologicalReaction direction="left-to-right" evidence="47">
        <dbReference type="Rhea" id="RHEA:30124"/>
    </physiologicalReaction>
</comment>
<comment type="catalytic activity">
    <reaction evidence="52">
        <text>holo-[ACP] + acetyl-CoA = acetyl-[ACP] + CoA</text>
        <dbReference type="Rhea" id="RHEA:41788"/>
        <dbReference type="Rhea" id="RHEA-COMP:9621"/>
        <dbReference type="Rhea" id="RHEA-COMP:9685"/>
        <dbReference type="ChEBI" id="CHEBI:57287"/>
        <dbReference type="ChEBI" id="CHEBI:57288"/>
        <dbReference type="ChEBI" id="CHEBI:64479"/>
        <dbReference type="ChEBI" id="CHEBI:78446"/>
        <dbReference type="EC" id="2.3.1.38"/>
    </reaction>
    <physiologicalReaction direction="left-to-right" evidence="52">
        <dbReference type="Rhea" id="RHEA:41789"/>
    </physiologicalReaction>
</comment>
<dbReference type="GO" id="GO:0016297">
    <property type="term" value="F:fatty acyl-[ACP] hydrolase activity"/>
    <property type="evidence" value="ECO:0007669"/>
    <property type="project" value="UniProtKB-EC"/>
</dbReference>
<dbReference type="Pfam" id="PF08659">
    <property type="entry name" value="KR"/>
    <property type="match status" value="1"/>
</dbReference>
<evidence type="ECO:0000256" key="60">
    <source>
        <dbReference type="ARBA" id="ARBA00049422"/>
    </source>
</evidence>
<evidence type="ECO:0000256" key="44">
    <source>
        <dbReference type="ARBA" id="ARBA00047961"/>
    </source>
</evidence>
<dbReference type="CDD" id="cd05195">
    <property type="entry name" value="enoyl_red"/>
    <property type="match status" value="1"/>
</dbReference>
<evidence type="ECO:0000256" key="24">
    <source>
        <dbReference type="ARBA" id="ARBA00023351"/>
    </source>
</evidence>
<evidence type="ECO:0000256" key="61">
    <source>
        <dbReference type="ARBA" id="ARBA00049449"/>
    </source>
</evidence>
<dbReference type="GO" id="GO:0004313">
    <property type="term" value="F:[acyl-carrier-protein] S-acetyltransferase activity"/>
    <property type="evidence" value="ECO:0007669"/>
    <property type="project" value="UniProtKB-EC"/>
</dbReference>
<dbReference type="FunFam" id="3.90.180.10:FF:000015">
    <property type="entry name" value="Fatty acid synthase"/>
    <property type="match status" value="1"/>
</dbReference>
<dbReference type="SUPFAM" id="SSF51735">
    <property type="entry name" value="NAD(P)-binding Rossmann-fold domains"/>
    <property type="match status" value="2"/>
</dbReference>
<dbReference type="PROSITE" id="PS00606">
    <property type="entry name" value="KS3_1"/>
    <property type="match status" value="1"/>
</dbReference>
<evidence type="ECO:0000256" key="13">
    <source>
        <dbReference type="ARBA" id="ARBA00022801"/>
    </source>
</evidence>
<dbReference type="InterPro" id="IPR011032">
    <property type="entry name" value="GroES-like_sf"/>
</dbReference>
<evidence type="ECO:0000256" key="7">
    <source>
        <dbReference type="ARBA" id="ARBA00018769"/>
    </source>
</evidence>
<dbReference type="SUPFAM" id="SSF53474">
    <property type="entry name" value="alpha/beta-Hydrolases"/>
    <property type="match status" value="1"/>
</dbReference>
<dbReference type="InterPro" id="IPR016035">
    <property type="entry name" value="Acyl_Trfase/lysoPLipase"/>
</dbReference>
<comment type="pathway">
    <text evidence="1">Lipid metabolism.</text>
</comment>
<dbReference type="InterPro" id="IPR049552">
    <property type="entry name" value="PKS_DH_N"/>
</dbReference>
<dbReference type="InterPro" id="IPR036736">
    <property type="entry name" value="ACP-like_sf"/>
</dbReference>
<keyword evidence="22" id="KW-0511">Multifunctional enzyme</keyword>
<dbReference type="Gene3D" id="3.40.50.150">
    <property type="entry name" value="Vaccinia Virus protein VP39"/>
    <property type="match status" value="1"/>
</dbReference>
<dbReference type="EC" id="2.3.1.85" evidence="4"/>
<dbReference type="InterPro" id="IPR042104">
    <property type="entry name" value="PKS_dehydratase_sf"/>
</dbReference>
<dbReference type="InterPro" id="IPR001031">
    <property type="entry name" value="Thioesterase"/>
</dbReference>
<dbReference type="CDD" id="cd00833">
    <property type="entry name" value="PKS"/>
    <property type="match status" value="1"/>
</dbReference>
<dbReference type="FunFam" id="3.40.50.720:FF:000209">
    <property type="entry name" value="Polyketide synthase Pks12"/>
    <property type="match status" value="1"/>
</dbReference>
<comment type="catalytic activity">
    <reaction evidence="43">
        <text>3-oxobutanoyl-[ACP] + NADPH + H(+) = (3R)-hydroxybutanoyl-[ACP] + NADP(+)</text>
        <dbReference type="Rhea" id="RHEA:41804"/>
        <dbReference type="Rhea" id="RHEA-COMP:9625"/>
        <dbReference type="Rhea" id="RHEA-COMP:9626"/>
        <dbReference type="ChEBI" id="CHEBI:15378"/>
        <dbReference type="ChEBI" id="CHEBI:57783"/>
        <dbReference type="ChEBI" id="CHEBI:58349"/>
        <dbReference type="ChEBI" id="CHEBI:78450"/>
        <dbReference type="ChEBI" id="CHEBI:78451"/>
    </reaction>
    <physiologicalReaction direction="left-to-right" evidence="43">
        <dbReference type="Rhea" id="RHEA:41805"/>
    </physiologicalReaction>
</comment>
<dbReference type="SMART" id="SM00822">
    <property type="entry name" value="PKS_KR"/>
    <property type="match status" value="1"/>
</dbReference>
<comment type="catalytic activity">
    <reaction evidence="39">
        <text>(2E)-butenoyl-[ACP] + NADPH + H(+) = butanoyl-[ACP] + NADP(+)</text>
        <dbReference type="Rhea" id="RHEA:41812"/>
        <dbReference type="Rhea" id="RHEA-COMP:9627"/>
        <dbReference type="Rhea" id="RHEA-COMP:9628"/>
        <dbReference type="ChEBI" id="CHEBI:15378"/>
        <dbReference type="ChEBI" id="CHEBI:57783"/>
        <dbReference type="ChEBI" id="CHEBI:58349"/>
        <dbReference type="ChEBI" id="CHEBI:78453"/>
        <dbReference type="ChEBI" id="CHEBI:78454"/>
    </reaction>
    <physiologicalReaction direction="left-to-right" evidence="39">
        <dbReference type="Rhea" id="RHEA:41813"/>
    </physiologicalReaction>
</comment>
<dbReference type="CDD" id="cd08954">
    <property type="entry name" value="KR_1_FAS_SDR_x"/>
    <property type="match status" value="1"/>
</dbReference>
<dbReference type="Proteomes" id="UP000719412">
    <property type="component" value="Unassembled WGS sequence"/>
</dbReference>
<dbReference type="Gene3D" id="3.90.180.10">
    <property type="entry name" value="Medium-chain alcohol dehydrogenases, catalytic domain"/>
    <property type="match status" value="1"/>
</dbReference>
<dbReference type="InterPro" id="IPR016039">
    <property type="entry name" value="Thiolase-like"/>
</dbReference>
<evidence type="ECO:0000256" key="34">
    <source>
        <dbReference type="ARBA" id="ARBA00047300"/>
    </source>
</evidence>
<comment type="catalytic activity">
    <reaction evidence="50">
        <text>3-oxohexanoyl-[ACP] + NADPH + H(+) = (3R)-hydroxyhexanoyl-[ACP] + NADP(+)</text>
        <dbReference type="Rhea" id="RHEA:41824"/>
        <dbReference type="Rhea" id="RHEA-COMP:9629"/>
        <dbReference type="Rhea" id="RHEA-COMP:9630"/>
        <dbReference type="ChEBI" id="CHEBI:15378"/>
        <dbReference type="ChEBI" id="CHEBI:57783"/>
        <dbReference type="ChEBI" id="CHEBI:58349"/>
        <dbReference type="ChEBI" id="CHEBI:78456"/>
        <dbReference type="ChEBI" id="CHEBI:78457"/>
    </reaction>
    <physiologicalReaction direction="left-to-right" evidence="50">
        <dbReference type="Rhea" id="RHEA:41825"/>
    </physiologicalReaction>
</comment>
<evidence type="ECO:0000256" key="64">
    <source>
        <dbReference type="PROSITE-ProRule" id="PRU01363"/>
    </source>
</evidence>
<dbReference type="PANTHER" id="PTHR43775">
    <property type="entry name" value="FATTY ACID SYNTHASE"/>
    <property type="match status" value="1"/>
</dbReference>
<keyword evidence="14" id="KW-0276">Fatty acid metabolism</keyword>
<evidence type="ECO:0000256" key="5">
    <source>
        <dbReference type="ARBA" id="ARBA00012948"/>
    </source>
</evidence>
<evidence type="ECO:0000256" key="6">
    <source>
        <dbReference type="ARBA" id="ARBA00013191"/>
    </source>
</evidence>
<gene>
    <name evidence="68" type="ORF">GEV33_008741</name>
</gene>
<comment type="catalytic activity">
    <reaction evidence="57">
        <text>(2E)-tetradecenoyl-[ACP] + NADPH + H(+) = tetradecanoyl-[ACP] + NADP(+)</text>
        <dbReference type="Rhea" id="RHEA:41896"/>
        <dbReference type="Rhea" id="RHEA-COMP:9647"/>
        <dbReference type="Rhea" id="RHEA-COMP:9648"/>
        <dbReference type="ChEBI" id="CHEBI:15378"/>
        <dbReference type="ChEBI" id="CHEBI:57783"/>
        <dbReference type="ChEBI" id="CHEBI:58349"/>
        <dbReference type="ChEBI" id="CHEBI:78475"/>
        <dbReference type="ChEBI" id="CHEBI:78477"/>
    </reaction>
    <physiologicalReaction direction="left-to-right" evidence="57">
        <dbReference type="Rhea" id="RHEA:41897"/>
    </physiologicalReaction>
</comment>
<evidence type="ECO:0000256" key="35">
    <source>
        <dbReference type="ARBA" id="ARBA00047394"/>
    </source>
</evidence>
<dbReference type="GO" id="GO:0141148">
    <property type="term" value="F:enoyl-[acyl-carrier-protein] reductase (NADPH) activity"/>
    <property type="evidence" value="ECO:0007669"/>
    <property type="project" value="UniProtKB-EC"/>
</dbReference>
<evidence type="ECO:0000256" key="46">
    <source>
        <dbReference type="ARBA" id="ARBA00048281"/>
    </source>
</evidence>
<dbReference type="Pfam" id="PF00975">
    <property type="entry name" value="Thioesterase"/>
    <property type="match status" value="1"/>
</dbReference>
<comment type="catalytic activity">
    <reaction evidence="31">
        <text>(3R)-hydroxybutanoyl-[ACP] = (2E)-butenoyl-[ACP] + H2O</text>
        <dbReference type="Rhea" id="RHEA:41808"/>
        <dbReference type="Rhea" id="RHEA-COMP:9626"/>
        <dbReference type="Rhea" id="RHEA-COMP:9627"/>
        <dbReference type="ChEBI" id="CHEBI:15377"/>
        <dbReference type="ChEBI" id="CHEBI:78451"/>
        <dbReference type="ChEBI" id="CHEBI:78453"/>
    </reaction>
    <physiologicalReaction direction="left-to-right" evidence="31">
        <dbReference type="Rhea" id="RHEA:41809"/>
    </physiologicalReaction>
</comment>
<evidence type="ECO:0000256" key="4">
    <source>
        <dbReference type="ARBA" id="ARBA00012873"/>
    </source>
</evidence>
<evidence type="ECO:0000256" key="22">
    <source>
        <dbReference type="ARBA" id="ARBA00023268"/>
    </source>
</evidence>
<comment type="catalytic activity">
    <reaction evidence="61">
        <text>butanoyl-[ACP] + malonyl-[ACP] + H(+) = 3-oxohexanoyl-[ACP] + holo-[ACP] + CO2</text>
        <dbReference type="Rhea" id="RHEA:41820"/>
        <dbReference type="Rhea" id="RHEA-COMP:9623"/>
        <dbReference type="Rhea" id="RHEA-COMP:9628"/>
        <dbReference type="Rhea" id="RHEA-COMP:9629"/>
        <dbReference type="Rhea" id="RHEA-COMP:9685"/>
        <dbReference type="ChEBI" id="CHEBI:15378"/>
        <dbReference type="ChEBI" id="CHEBI:16526"/>
        <dbReference type="ChEBI" id="CHEBI:64479"/>
        <dbReference type="ChEBI" id="CHEBI:78449"/>
        <dbReference type="ChEBI" id="CHEBI:78454"/>
        <dbReference type="ChEBI" id="CHEBI:78456"/>
    </reaction>
    <physiologicalReaction direction="left-to-right" evidence="61">
        <dbReference type="Rhea" id="RHEA:41821"/>
    </physiologicalReaction>
</comment>
<evidence type="ECO:0000256" key="3">
    <source>
        <dbReference type="ARBA" id="ARBA00012480"/>
    </source>
</evidence>
<keyword evidence="9" id="KW-0444">Lipid biosynthesis</keyword>
<comment type="catalytic activity">
    <reaction evidence="23">
        <text>(3R)-hydroxyoctanoyl-[ACP] = (2E)-octenoyl-[ACP] + H2O</text>
        <dbReference type="Rhea" id="RHEA:41844"/>
        <dbReference type="Rhea" id="RHEA-COMP:9634"/>
        <dbReference type="Rhea" id="RHEA-COMP:9635"/>
        <dbReference type="ChEBI" id="CHEBI:15377"/>
        <dbReference type="ChEBI" id="CHEBI:78461"/>
        <dbReference type="ChEBI" id="CHEBI:78462"/>
    </reaction>
    <physiologicalReaction direction="left-to-right" evidence="23">
        <dbReference type="Rhea" id="RHEA:41845"/>
    </physiologicalReaction>
</comment>
<dbReference type="SUPFAM" id="SSF47336">
    <property type="entry name" value="ACP-like"/>
    <property type="match status" value="1"/>
</dbReference>
<evidence type="ECO:0000256" key="51">
    <source>
        <dbReference type="ARBA" id="ARBA00048650"/>
    </source>
</evidence>
<comment type="catalytic activity">
    <reaction evidence="48">
        <text>(2E)-octenoyl-[ACP] + NADPH + H(+) = octanoyl-[ACP] + NADP(+)</text>
        <dbReference type="Rhea" id="RHEA:41848"/>
        <dbReference type="Rhea" id="RHEA-COMP:9635"/>
        <dbReference type="Rhea" id="RHEA-COMP:9636"/>
        <dbReference type="ChEBI" id="CHEBI:15378"/>
        <dbReference type="ChEBI" id="CHEBI:57783"/>
        <dbReference type="ChEBI" id="CHEBI:58349"/>
        <dbReference type="ChEBI" id="CHEBI:78462"/>
        <dbReference type="ChEBI" id="CHEBI:78463"/>
    </reaction>
    <physiologicalReaction direction="left-to-right" evidence="48">
        <dbReference type="Rhea" id="RHEA:41849"/>
    </physiologicalReaction>
</comment>
<dbReference type="InterPro" id="IPR016036">
    <property type="entry name" value="Malonyl_transacylase_ACP-bd"/>
</dbReference>
<comment type="catalytic activity">
    <reaction evidence="27">
        <text>a (3R)-hydroxyacyl-[ACP] = a (2E)-enoyl-[ACP] + H2O</text>
        <dbReference type="Rhea" id="RHEA:13097"/>
        <dbReference type="Rhea" id="RHEA-COMP:9925"/>
        <dbReference type="Rhea" id="RHEA-COMP:9945"/>
        <dbReference type="ChEBI" id="CHEBI:15377"/>
        <dbReference type="ChEBI" id="CHEBI:78784"/>
        <dbReference type="ChEBI" id="CHEBI:78827"/>
        <dbReference type="EC" id="4.2.1.59"/>
    </reaction>
    <physiologicalReaction direction="left-to-right" evidence="27">
        <dbReference type="Rhea" id="RHEA:13098"/>
    </physiologicalReaction>
</comment>
<comment type="catalytic activity">
    <reaction evidence="56">
        <text>decanoyl-[ACP] + malonyl-[ACP] + H(+) = 3-oxododecanoyl-[ACP] + holo-[ACP] + CO2</text>
        <dbReference type="Rhea" id="RHEA:41868"/>
        <dbReference type="Rhea" id="RHEA-COMP:9623"/>
        <dbReference type="Rhea" id="RHEA-COMP:9640"/>
        <dbReference type="Rhea" id="RHEA-COMP:9641"/>
        <dbReference type="Rhea" id="RHEA-COMP:9685"/>
        <dbReference type="ChEBI" id="CHEBI:15378"/>
        <dbReference type="ChEBI" id="CHEBI:16526"/>
        <dbReference type="ChEBI" id="CHEBI:64479"/>
        <dbReference type="ChEBI" id="CHEBI:78449"/>
        <dbReference type="ChEBI" id="CHEBI:78468"/>
        <dbReference type="ChEBI" id="CHEBI:78469"/>
    </reaction>
    <physiologicalReaction direction="left-to-right" evidence="56">
        <dbReference type="Rhea" id="RHEA:41869"/>
    </physiologicalReaction>
</comment>
<keyword evidence="18" id="KW-0560">Oxidoreductase</keyword>
<comment type="catalytic activity">
    <reaction evidence="29">
        <text>(3R)-hydroxyoctadecanoyl-[ACP] = (2E)-octadecenoyl-[ACP] + H2O</text>
        <dbReference type="Rhea" id="RHEA:41924"/>
        <dbReference type="Rhea" id="RHEA-COMP:9654"/>
        <dbReference type="Rhea" id="RHEA-COMP:9655"/>
        <dbReference type="ChEBI" id="CHEBI:15377"/>
        <dbReference type="ChEBI" id="CHEBI:78488"/>
        <dbReference type="ChEBI" id="CHEBI:78489"/>
    </reaction>
    <physiologicalReaction direction="left-to-right" evidence="29">
        <dbReference type="Rhea" id="RHEA:41925"/>
    </physiologicalReaction>
</comment>
<dbReference type="InterPro" id="IPR029058">
    <property type="entry name" value="AB_hydrolase_fold"/>
</dbReference>
<evidence type="ECO:0000256" key="17">
    <source>
        <dbReference type="ARBA" id="ARBA00022990"/>
    </source>
</evidence>
<evidence type="ECO:0000256" key="10">
    <source>
        <dbReference type="ARBA" id="ARBA00022553"/>
    </source>
</evidence>
<feature type="domain" description="Carrier" evidence="65">
    <location>
        <begin position="2226"/>
        <end position="2309"/>
    </location>
</feature>
<comment type="catalytic activity">
    <reaction evidence="53">
        <text>hexadecanoyl-[ACP] + H2O = hexadecanoate + holo-[ACP] + H(+)</text>
        <dbReference type="Rhea" id="RHEA:41932"/>
        <dbReference type="Rhea" id="RHEA-COMP:9652"/>
        <dbReference type="Rhea" id="RHEA-COMP:9685"/>
        <dbReference type="ChEBI" id="CHEBI:7896"/>
        <dbReference type="ChEBI" id="CHEBI:15377"/>
        <dbReference type="ChEBI" id="CHEBI:15378"/>
        <dbReference type="ChEBI" id="CHEBI:64479"/>
        <dbReference type="ChEBI" id="CHEBI:78483"/>
        <dbReference type="EC" id="3.1.2.14"/>
    </reaction>
    <physiologicalReaction direction="left-to-right" evidence="53">
        <dbReference type="Rhea" id="RHEA:41933"/>
    </physiologicalReaction>
</comment>
<evidence type="ECO:0000256" key="63">
    <source>
        <dbReference type="ARBA" id="ARBA00049533"/>
    </source>
</evidence>
<evidence type="ECO:0000256" key="38">
    <source>
        <dbReference type="ARBA" id="ARBA00047451"/>
    </source>
</evidence>
<dbReference type="Gene3D" id="3.40.366.10">
    <property type="entry name" value="Malonyl-Coenzyme A Acyl Carrier Protein, domain 2"/>
    <property type="match status" value="1"/>
</dbReference>
<dbReference type="GO" id="GO:0031177">
    <property type="term" value="F:phosphopantetheine binding"/>
    <property type="evidence" value="ECO:0007669"/>
    <property type="project" value="InterPro"/>
</dbReference>
<comment type="catalytic activity">
    <reaction evidence="59">
        <text>3-oxohexadecanoyl-[ACP] + NADPH + H(+) = (3R)-hydroxyhexadecanoyl-[ACP] + NADP(+)</text>
        <dbReference type="Rhea" id="RHEA:41904"/>
        <dbReference type="Rhea" id="RHEA-COMP:9649"/>
        <dbReference type="Rhea" id="RHEA-COMP:9650"/>
        <dbReference type="ChEBI" id="CHEBI:15378"/>
        <dbReference type="ChEBI" id="CHEBI:57783"/>
        <dbReference type="ChEBI" id="CHEBI:58349"/>
        <dbReference type="ChEBI" id="CHEBI:78478"/>
        <dbReference type="ChEBI" id="CHEBI:78480"/>
    </reaction>
    <physiologicalReaction direction="left-to-right" evidence="59">
        <dbReference type="Rhea" id="RHEA:41905"/>
    </physiologicalReaction>
</comment>
<evidence type="ECO:0000256" key="2">
    <source>
        <dbReference type="ARBA" id="ARBA00012004"/>
    </source>
</evidence>
<dbReference type="EC" id="1.1.1.100" evidence="5"/>
<evidence type="ECO:0000256" key="45">
    <source>
        <dbReference type="ARBA" id="ARBA00048051"/>
    </source>
</evidence>
<dbReference type="EC" id="1.3.1.39" evidence="2"/>
<evidence type="ECO:0000256" key="8">
    <source>
        <dbReference type="ARBA" id="ARBA00022450"/>
    </source>
</evidence>
<evidence type="ECO:0000256" key="31">
    <source>
        <dbReference type="ARBA" id="ARBA00023402"/>
    </source>
</evidence>
<dbReference type="Pfam" id="PF21089">
    <property type="entry name" value="PKS_DH_N"/>
    <property type="match status" value="1"/>
</dbReference>
<dbReference type="SUPFAM" id="SSF55048">
    <property type="entry name" value="Probable ACP-binding domain of malonyl-CoA ACP transacylase"/>
    <property type="match status" value="1"/>
</dbReference>
<dbReference type="InterPro" id="IPR014043">
    <property type="entry name" value="Acyl_transferase_dom"/>
</dbReference>
<evidence type="ECO:0000256" key="15">
    <source>
        <dbReference type="ARBA" id="ARBA00022857"/>
    </source>
</evidence>
<dbReference type="Gene3D" id="3.40.50.1820">
    <property type="entry name" value="alpha/beta hydrolase"/>
    <property type="match status" value="1"/>
</dbReference>
<dbReference type="SMART" id="SM00829">
    <property type="entry name" value="PKS_ER"/>
    <property type="match status" value="1"/>
</dbReference>
<comment type="catalytic activity">
    <reaction evidence="55">
        <text>(2E)-octadecenoyl-[ACP] + NADPH + H(+) = octadecanoyl-[ACP] + NADP(+)</text>
        <dbReference type="Rhea" id="RHEA:41928"/>
        <dbReference type="Rhea" id="RHEA-COMP:9655"/>
        <dbReference type="Rhea" id="RHEA-COMP:9656"/>
        <dbReference type="ChEBI" id="CHEBI:15378"/>
        <dbReference type="ChEBI" id="CHEBI:57783"/>
        <dbReference type="ChEBI" id="CHEBI:58349"/>
        <dbReference type="ChEBI" id="CHEBI:78489"/>
        <dbReference type="ChEBI" id="CHEBI:78495"/>
    </reaction>
    <physiologicalReaction direction="left-to-right" evidence="55">
        <dbReference type="Rhea" id="RHEA:41929"/>
    </physiologicalReaction>
</comment>
<dbReference type="InterPro" id="IPR020843">
    <property type="entry name" value="ER"/>
</dbReference>
<evidence type="ECO:0000256" key="58">
    <source>
        <dbReference type="ARBA" id="ARBA00049263"/>
    </source>
</evidence>
<dbReference type="Pfam" id="PF16197">
    <property type="entry name" value="KAsynt_C_assoc"/>
    <property type="match status" value="1"/>
</dbReference>
<comment type="catalytic activity">
    <reaction evidence="41">
        <text>(2E)-hexadecenoyl-[ACP] + NADPH + H(+) = hexadecanoyl-[ACP] + NADP(+)</text>
        <dbReference type="Rhea" id="RHEA:41912"/>
        <dbReference type="Rhea" id="RHEA-COMP:9651"/>
        <dbReference type="Rhea" id="RHEA-COMP:9652"/>
        <dbReference type="ChEBI" id="CHEBI:15378"/>
        <dbReference type="ChEBI" id="CHEBI:57783"/>
        <dbReference type="ChEBI" id="CHEBI:58349"/>
        <dbReference type="ChEBI" id="CHEBI:78481"/>
        <dbReference type="ChEBI" id="CHEBI:78483"/>
    </reaction>
    <physiologicalReaction direction="left-to-right" evidence="41">
        <dbReference type="Rhea" id="RHEA:41913"/>
    </physiologicalReaction>
</comment>
<sequence>MAREILSKRNFFDFESTDSAISRFPMTLMKWMASLHQGPKVSKAKPLNTTKGDGEEFFDLRNAATKNIDVGLDTLNVRTLLQPSEQFEQKDHRMLHASIEQRLQTNLTEHKTLRTPTRRICTIQHEDYILQESALHSLQKRRVNIIYRRPYKGGILEPRCHIGDIQKLQGRDFREFPASTQNKTQCPEGSPCYGPNVFAEGLFGVEDDLIYLKKMPARVPDTQNGHLNGIAEDVVITGISGRLPESDNIEEFKQQLFDGVDLVTDDERRWPSGLYSLPARTGKLKDLSRFDATFFGVHAKQAHVMDPQLRMLLELTFEAIVDAGLNPNEIRGSRTGVFIGVSDSESSEFWTRDPEQINGYGLTGCCRAMFPNRISYTFDFTGPSYAVDTACSSSLVAFQQAVVAIKSGQCDSAIVGGVNLILKPTSSLQFHRLGMLSAQGMCKAFDASGSGYVRSEGAVVVYLQKASVANRVYATILGAKTNTDGYKDLGVTYPSGAMQNQLIRETYAEFGVDPLDVSYVEAHGTGTKVGDPQEVNSIADFFCKNRKEPLLIGSVKSNMGHAEPASGLCSLAKIVIAMEAGMIPANLHFKNPNKDIPALNDGKLKVISKNEPWKGGIVAINSFGFGGANAHVILKSNPKPKTSWPVDSMPRVIGVSGRSQEAVNVFLDNVEEHKHDEEFLALVDQIHKSNINGHTYRGYSVLSDNPSREVSEVSNEKRPIWFIFSGMGSQWPGMAKELMELEIFRNSIKRSAEILKPHGVNLEDIIVNGTESTFDNVLNSFVSIAAMQVALTDILKTLEIQPDGIVGHSLGEVGCAYADGSFTAEQAILAAYCRSKAILESNLIEGAMAAVGLSWEETKRRCPPDVFPACHNSTDSVTISGPTSAVTKFVEELTAENIFARRVKNANIAFHSKYIAEAGPKLRKALEAIIPHPKPRSSRWISTSIPESAWGTPLAQQSSAAYHVNNLLSPVLFHEALKHIPENAIVIEIAPSGLLQAILKRALGPKATNISLVKRGHSNNIEFLSSALGKIYTAGAQPKFGNLYHPVSFPVGKGTPMIASMIKWDHSTEWTVANFCDKGSRSGELVVDVDLSKEDDQYLSGHAIDGRVLFPATGYLTLVWKTFAKLRNEDYEQLPVIIENIQFHRATIMPKEGSVKFLINIFEGTGDFELCESGSVAVSGRIYVPEDVSKEVLNLKKQVPEVSKDLLSLNGSDVYKELRLRGYDYDGIFRGIVESDNRGVKGKLKWNNNWISFIDTMLQFSILGQNTRELYLPTRLQRCVINPKEHLEHVNELSEDDSLGVHMYRNIGVIKSGGIELRGMKASLAPRRQQTQTSPKLEKYQFVPFENTVALTENQERAKIQALTVLLETVLENSSGALKLKVSEVATGRPIESILAPTVKDILEREPMLSVDATVITPELIDTSALESYEIKHVQKDFTLGAVDQNVHLVIVADALTHNRSDMIESAAASVKEGGFVLLEEPKGAIDANKLTSSGLIIVSTQVTNTRIYALLRKPVEIPINAIVIKATENDFTWVEPLKDAMKKSESDGNKIYLYVQGEELAGLVGMVNCLKQEPGGAGIRAIFLQDAKADKFSLSTYSRQVRKDLVHNVLKKNVWGSFKHILLDHDHDTGRLQVEHAYINTLTRGDLSSLRWIEGPLTYFKGNDSKTELCHVYYAPLNFRDVMLATGKLPPDALPGNLAGQECILGLEFAGRDSQGKRVMGMVAARSLATTVLADKGFLWEIPEKWSLEEASTIPVVYGTSYYALVARGRMQPGESILIHAGTGGVGQASIAIALHMGCKVFTTVSSQAKRDFLKKTFPQLTDDCIGNSRDTSFEQLVLTQTNGRGVDLVLNSLANEQLQASVRCLAIGGRFLEIGKVDLSNNSPLGMSVFLKNTSFHGILLDALFENDCPEKREVIRLINEGIANGAVRPLPSTTFNENQIEQAFRFMASGKHIGKVVLKIRDEESRKSQRSKFKTVTAIPRTYMDPDKTYILVGGLGGFGLELANWLVNRGANKIVLTSRSGIKTGYQSLCVRRWRESGVAVLISTADATTDRGARRLMEEANSLGHIGGIFNLAVVLRDAIMENQSEADFKTVCKPKVDGTKQLDAASRILAPHLDYFVCFSSVSCGRGNAGQANYGLANSAMERICEARQEAGLPGVAIQWGAIGDVGLILETMGDNDTEVGGTLPQRMSSCLTTMDTFLQQPNAVVASMVLAEKRKTGSDASDVSLIDAVANILGIQDPTTVTTSSTLADLGMDSLMGAEIKQTLERNYDLVLSAQEIRALTFGRLIELESGGSAPTEVTSPNKDTQMQFDKSMEIMPTKCLISMPSKVSDSRKSPVFVLHPIEGVVNALQTLASNIEVPVYGLQSTSNTPLTSIGDLAQFYNNQIKTVQPKGPYTLIGYSFGACVAFEMGIQLESSGEQVRLLLIDGSPSYVATHTGKARNTKSLQGNTAAEQSEALVYFALQFKDIDQQKTVAELVALKTWEERLARATQIVSDSAPYPKEQLAAAAASFYYKLVAADKYKPNSHFKGPVTLIRAIDNYVQLGDDYGLSEVCKGNIKVQPLEGNHRSILGGTTVQKIANILHSDVIKA</sequence>
<keyword evidence="21" id="KW-0275">Fatty acid biosynthesis</keyword>
<evidence type="ECO:0000256" key="30">
    <source>
        <dbReference type="ARBA" id="ARBA00023401"/>
    </source>
</evidence>
<dbReference type="EC" id="3.1.2.14" evidence="3"/>
<dbReference type="InterPro" id="IPR014030">
    <property type="entry name" value="Ketoacyl_synth_N"/>
</dbReference>
<comment type="catalytic activity">
    <reaction evidence="34">
        <text>3-oxooctadecanoyl-[ACP] + NADPH + H(+) = (3R)-hydroxyoctadecanoyl-[ACP] + NADP(+)</text>
        <dbReference type="Rhea" id="RHEA:41920"/>
        <dbReference type="Rhea" id="RHEA-COMP:9653"/>
        <dbReference type="Rhea" id="RHEA-COMP:9654"/>
        <dbReference type="ChEBI" id="CHEBI:15378"/>
        <dbReference type="ChEBI" id="CHEBI:57783"/>
        <dbReference type="ChEBI" id="CHEBI:58349"/>
        <dbReference type="ChEBI" id="CHEBI:78487"/>
        <dbReference type="ChEBI" id="CHEBI:78488"/>
    </reaction>
    <physiologicalReaction direction="left-to-right" evidence="34">
        <dbReference type="Rhea" id="RHEA:41921"/>
    </physiologicalReaction>
</comment>
<keyword evidence="16" id="KW-0663">Pyridoxal phosphate</keyword>
<dbReference type="Gene3D" id="3.40.47.10">
    <property type="match status" value="1"/>
</dbReference>
<dbReference type="PANTHER" id="PTHR43775:SF7">
    <property type="entry name" value="FATTY ACID SYNTHASE"/>
    <property type="match status" value="1"/>
</dbReference>
<comment type="catalytic activity">
    <reaction evidence="45">
        <text>hexadecanoyl-[ACP] + malonyl-[ACP] + H(+) = 3-oxooctadecanoyl-[ACP] + holo-[ACP] + CO2</text>
        <dbReference type="Rhea" id="RHEA:41916"/>
        <dbReference type="Rhea" id="RHEA-COMP:9623"/>
        <dbReference type="Rhea" id="RHEA-COMP:9652"/>
        <dbReference type="Rhea" id="RHEA-COMP:9653"/>
        <dbReference type="Rhea" id="RHEA-COMP:9685"/>
        <dbReference type="ChEBI" id="CHEBI:15378"/>
        <dbReference type="ChEBI" id="CHEBI:16526"/>
        <dbReference type="ChEBI" id="CHEBI:64479"/>
        <dbReference type="ChEBI" id="CHEBI:78449"/>
        <dbReference type="ChEBI" id="CHEBI:78483"/>
        <dbReference type="ChEBI" id="CHEBI:78487"/>
    </reaction>
    <physiologicalReaction direction="left-to-right" evidence="45">
        <dbReference type="Rhea" id="RHEA:41917"/>
    </physiologicalReaction>
</comment>
<name>A0A8J6HG64_TENMO</name>
<evidence type="ECO:0000256" key="49">
    <source>
        <dbReference type="ARBA" id="ARBA00048506"/>
    </source>
</evidence>
<protein>
    <recommendedName>
        <fullName evidence="7">Fatty acid synthase</fullName>
        <ecNumber evidence="5">1.1.1.100</ecNumber>
        <ecNumber evidence="2">1.3.1.39</ecNumber>
        <ecNumber evidence="6">2.3.1.41</ecNumber>
        <ecNumber evidence="4">2.3.1.85</ecNumber>
        <ecNumber evidence="3">3.1.2.14</ecNumber>
    </recommendedName>
</protein>
<evidence type="ECO:0000256" key="32">
    <source>
        <dbReference type="ARBA" id="ARBA00023442"/>
    </source>
</evidence>
<keyword evidence="15" id="KW-0521">NADP</keyword>
<evidence type="ECO:0000259" key="65">
    <source>
        <dbReference type="PROSITE" id="PS50075"/>
    </source>
</evidence>
<evidence type="ECO:0000256" key="40">
    <source>
        <dbReference type="ARBA" id="ARBA00047578"/>
    </source>
</evidence>
<dbReference type="Pfam" id="PF00550">
    <property type="entry name" value="PP-binding"/>
    <property type="match status" value="1"/>
</dbReference>
<dbReference type="InterPro" id="IPR009081">
    <property type="entry name" value="PP-bd_ACP"/>
</dbReference>
<evidence type="ECO:0000256" key="43">
    <source>
        <dbReference type="ARBA" id="ARBA00047953"/>
    </source>
</evidence>
<dbReference type="EC" id="2.3.1.41" evidence="6"/>
<dbReference type="FunFam" id="1.10.1200.10:FF:000013">
    <property type="entry name" value="Fatty acid synthase"/>
    <property type="match status" value="1"/>
</dbReference>
<dbReference type="Pfam" id="PF00109">
    <property type="entry name" value="ketoacyl-synt"/>
    <property type="match status" value="1"/>
</dbReference>
<evidence type="ECO:0000256" key="14">
    <source>
        <dbReference type="ARBA" id="ARBA00022832"/>
    </source>
</evidence>
<keyword evidence="17" id="KW-0007">Acetylation</keyword>
<dbReference type="PROSITE" id="PS52019">
    <property type="entry name" value="PKS_MFAS_DH"/>
    <property type="match status" value="1"/>
</dbReference>
<dbReference type="Gene3D" id="3.10.129.110">
    <property type="entry name" value="Polyketide synthase dehydratase"/>
    <property type="match status" value="1"/>
</dbReference>
<keyword evidence="12" id="KW-0702">S-nitrosylation</keyword>
<keyword evidence="13" id="KW-0378">Hydrolase</keyword>
<keyword evidence="8" id="KW-0596">Phosphopantetheine</keyword>
<comment type="catalytic activity">
    <reaction evidence="33">
        <text>acetyl-CoA + n malonyl-CoA + 2n NADPH + 2n H(+) = a long-chain fatty acid + (n+1) CoA + n CO2 + 2n NADP(+).</text>
        <dbReference type="EC" id="2.3.1.85"/>
    </reaction>
</comment>
<dbReference type="SUPFAM" id="SSF52151">
    <property type="entry name" value="FabD/lysophospholipase-like"/>
    <property type="match status" value="1"/>
</dbReference>
<comment type="catalytic activity">
    <reaction evidence="62">
        <text>(2E)-decenoyl-[ACP] + NADPH + H(+) = decanoyl-[ACP] + NADP(+)</text>
        <dbReference type="Rhea" id="RHEA:41864"/>
        <dbReference type="Rhea" id="RHEA-COMP:9639"/>
        <dbReference type="Rhea" id="RHEA-COMP:9640"/>
        <dbReference type="ChEBI" id="CHEBI:15378"/>
        <dbReference type="ChEBI" id="CHEBI:57783"/>
        <dbReference type="ChEBI" id="CHEBI:58349"/>
        <dbReference type="ChEBI" id="CHEBI:78467"/>
        <dbReference type="ChEBI" id="CHEBI:78468"/>
    </reaction>
    <physiologicalReaction direction="left-to-right" evidence="62">
        <dbReference type="Rhea" id="RHEA:41865"/>
    </physiologicalReaction>
</comment>
<evidence type="ECO:0000313" key="69">
    <source>
        <dbReference type="Proteomes" id="UP000719412"/>
    </source>
</evidence>
<evidence type="ECO:0000256" key="33">
    <source>
        <dbReference type="ARBA" id="ARBA00044883"/>
    </source>
</evidence>
<dbReference type="GO" id="GO:0004316">
    <property type="term" value="F:3-oxoacyl-[acyl-carrier-protein] reductase (NADPH) activity"/>
    <property type="evidence" value="ECO:0007669"/>
    <property type="project" value="UniProtKB-EC"/>
</dbReference>
<dbReference type="InterPro" id="IPR036291">
    <property type="entry name" value="NAD(P)-bd_dom_sf"/>
</dbReference>
<keyword evidence="20" id="KW-0443">Lipid metabolism</keyword>
<comment type="catalytic activity">
    <reaction evidence="38">
        <text>tetradecanoyl-[ACP] + malonyl-[ACP] + H(+) = 3-oxohexadecanoyl-[ACP] + holo-[ACP] + CO2</text>
        <dbReference type="Rhea" id="RHEA:41900"/>
        <dbReference type="Rhea" id="RHEA-COMP:9623"/>
        <dbReference type="Rhea" id="RHEA-COMP:9648"/>
        <dbReference type="Rhea" id="RHEA-COMP:9649"/>
        <dbReference type="Rhea" id="RHEA-COMP:9685"/>
        <dbReference type="ChEBI" id="CHEBI:15378"/>
        <dbReference type="ChEBI" id="CHEBI:16526"/>
        <dbReference type="ChEBI" id="CHEBI:64479"/>
        <dbReference type="ChEBI" id="CHEBI:78449"/>
        <dbReference type="ChEBI" id="CHEBI:78477"/>
        <dbReference type="ChEBI" id="CHEBI:78478"/>
    </reaction>
    <physiologicalReaction direction="left-to-right" evidence="38">
        <dbReference type="Rhea" id="RHEA:41901"/>
    </physiologicalReaction>
</comment>
<evidence type="ECO:0000256" key="19">
    <source>
        <dbReference type="ARBA" id="ARBA00023027"/>
    </source>
</evidence>
<comment type="catalytic activity">
    <reaction evidence="30">
        <text>(3R)-hydroxyhexadecanoyl-[ACP] = (2E)-hexadecenoyl-[ACP] + H2O</text>
        <dbReference type="Rhea" id="RHEA:41908"/>
        <dbReference type="Rhea" id="RHEA-COMP:9650"/>
        <dbReference type="Rhea" id="RHEA-COMP:9651"/>
        <dbReference type="ChEBI" id="CHEBI:15377"/>
        <dbReference type="ChEBI" id="CHEBI:78480"/>
        <dbReference type="ChEBI" id="CHEBI:78481"/>
    </reaction>
    <physiologicalReaction direction="left-to-right" evidence="30">
        <dbReference type="Rhea" id="RHEA:41909"/>
    </physiologicalReaction>
</comment>
<comment type="catalytic activity">
    <reaction evidence="49">
        <text>a fatty acyl-[ACP] + malonyl-[ACP] + H(+) = a 3-oxoacyl-[ACP] + holo-[ACP] + CO2</text>
        <dbReference type="Rhea" id="RHEA:22836"/>
        <dbReference type="Rhea" id="RHEA-COMP:9623"/>
        <dbReference type="Rhea" id="RHEA-COMP:9685"/>
        <dbReference type="Rhea" id="RHEA-COMP:9916"/>
        <dbReference type="Rhea" id="RHEA-COMP:14125"/>
        <dbReference type="ChEBI" id="CHEBI:15378"/>
        <dbReference type="ChEBI" id="CHEBI:16526"/>
        <dbReference type="ChEBI" id="CHEBI:64479"/>
        <dbReference type="ChEBI" id="CHEBI:78449"/>
        <dbReference type="ChEBI" id="CHEBI:78776"/>
        <dbReference type="ChEBI" id="CHEBI:138651"/>
        <dbReference type="EC" id="2.3.1.41"/>
    </reaction>
    <physiologicalReaction direction="left-to-right" evidence="49">
        <dbReference type="Rhea" id="RHEA:22837"/>
    </physiologicalReaction>
</comment>
<evidence type="ECO:0000256" key="59">
    <source>
        <dbReference type="ARBA" id="ARBA00049414"/>
    </source>
</evidence>
<evidence type="ECO:0000256" key="26">
    <source>
        <dbReference type="ARBA" id="ARBA00023388"/>
    </source>
</evidence>
<feature type="active site" description="Proton acceptor; for dehydratase activity" evidence="64">
    <location>
        <position position="1102"/>
    </location>
</feature>
<proteinExistence type="predicted"/>
<dbReference type="InterPro" id="IPR014031">
    <property type="entry name" value="Ketoacyl_synth_C"/>
</dbReference>
<evidence type="ECO:0000256" key="50">
    <source>
        <dbReference type="ARBA" id="ARBA00048571"/>
    </source>
</evidence>
<evidence type="ECO:0000256" key="53">
    <source>
        <dbReference type="ARBA" id="ARBA00048704"/>
    </source>
</evidence>
<evidence type="ECO:0000256" key="9">
    <source>
        <dbReference type="ARBA" id="ARBA00022516"/>
    </source>
</evidence>
<comment type="catalytic activity">
    <reaction evidence="37">
        <text>3-oxodecanoyl-[ACP] + NADPH + H(+) = (3R)-hydroxydecanoyl-[ACP] + NADP(+)</text>
        <dbReference type="Rhea" id="RHEA:41856"/>
        <dbReference type="Rhea" id="RHEA-COMP:9637"/>
        <dbReference type="Rhea" id="RHEA-COMP:9638"/>
        <dbReference type="ChEBI" id="CHEBI:15378"/>
        <dbReference type="ChEBI" id="CHEBI:57783"/>
        <dbReference type="ChEBI" id="CHEBI:58349"/>
        <dbReference type="ChEBI" id="CHEBI:78464"/>
        <dbReference type="ChEBI" id="CHEBI:78466"/>
    </reaction>
    <physiologicalReaction direction="left-to-right" evidence="37">
        <dbReference type="Rhea" id="RHEA:41857"/>
    </physiologicalReaction>
</comment>
<feature type="active site" description="Proton donor; for dehydratase activity" evidence="64">
    <location>
        <position position="1255"/>
    </location>
</feature>
<evidence type="ECO:0000256" key="11">
    <source>
        <dbReference type="ARBA" id="ARBA00022679"/>
    </source>
</evidence>
<evidence type="ECO:0000256" key="20">
    <source>
        <dbReference type="ARBA" id="ARBA00023098"/>
    </source>
</evidence>
<dbReference type="Pfam" id="PF13602">
    <property type="entry name" value="ADH_zinc_N_2"/>
    <property type="match status" value="1"/>
</dbReference>
<feature type="region of interest" description="C-terminal hotdog fold" evidence="64">
    <location>
        <begin position="1206"/>
        <end position="1333"/>
    </location>
</feature>
<evidence type="ECO:0000256" key="54">
    <source>
        <dbReference type="ARBA" id="ARBA00048935"/>
    </source>
</evidence>
<evidence type="ECO:0000256" key="52">
    <source>
        <dbReference type="ARBA" id="ARBA00048691"/>
    </source>
</evidence>
<dbReference type="Pfam" id="PF02801">
    <property type="entry name" value="Ketoacyl-synt_C"/>
    <property type="match status" value="1"/>
</dbReference>
<evidence type="ECO:0000256" key="42">
    <source>
        <dbReference type="ARBA" id="ARBA00047897"/>
    </source>
</evidence>
<comment type="catalytic activity">
    <reaction evidence="46">
        <text>(2E)-dodecenoyl-[ACP] + NADPH + H(+) = dodecanoyl-[ACP] + NADP(+)</text>
        <dbReference type="Rhea" id="RHEA:41880"/>
        <dbReference type="Rhea" id="RHEA-COMP:9643"/>
        <dbReference type="Rhea" id="RHEA-COMP:9644"/>
        <dbReference type="ChEBI" id="CHEBI:15378"/>
        <dbReference type="ChEBI" id="CHEBI:57783"/>
        <dbReference type="ChEBI" id="CHEBI:58349"/>
        <dbReference type="ChEBI" id="CHEBI:65264"/>
        <dbReference type="ChEBI" id="CHEBI:78472"/>
    </reaction>
    <physiologicalReaction direction="left-to-right" evidence="46">
        <dbReference type="Rhea" id="RHEA:41881"/>
    </physiologicalReaction>
</comment>
<comment type="catalytic activity">
    <reaction evidence="28">
        <text>(3R)-hydroxytetradecanoyl-[ACP] = (2E)-tetradecenoyl-[ACP] + H2O</text>
        <dbReference type="Rhea" id="RHEA:41892"/>
        <dbReference type="Rhea" id="RHEA-COMP:9646"/>
        <dbReference type="Rhea" id="RHEA-COMP:9647"/>
        <dbReference type="ChEBI" id="CHEBI:15377"/>
        <dbReference type="ChEBI" id="CHEBI:78474"/>
        <dbReference type="ChEBI" id="CHEBI:78475"/>
    </reaction>
    <physiologicalReaction direction="left-to-right" evidence="28">
        <dbReference type="Rhea" id="RHEA:41893"/>
    </physiologicalReaction>
</comment>
<dbReference type="SMART" id="SM00823">
    <property type="entry name" value="PKS_PP"/>
    <property type="match status" value="1"/>
</dbReference>
<comment type="caution">
    <text evidence="68">The sequence shown here is derived from an EMBL/GenBank/DDBJ whole genome shotgun (WGS) entry which is preliminary data.</text>
</comment>
<comment type="function">
    <text evidence="32">Fatty acid synthetase is a multifunctional enzyme that catalyzes the de novo biosynthesis of long-chain saturated fatty acids starting from acetyl-CoA and malonyl-CoA in the presence of NADPH. This multifunctional protein contains 7 catalytic activities and a site for the binding of the prosthetic group 4'-phosphopantetheine of the acyl carrier protein ([ACP]) domain.</text>
</comment>
<dbReference type="InterPro" id="IPR001227">
    <property type="entry name" value="Ac_transferase_dom_sf"/>
</dbReference>
<evidence type="ECO:0000256" key="56">
    <source>
        <dbReference type="ARBA" id="ARBA00049109"/>
    </source>
</evidence>
<evidence type="ECO:0000256" key="21">
    <source>
        <dbReference type="ARBA" id="ARBA00023160"/>
    </source>
</evidence>
<dbReference type="Gene3D" id="3.30.70.3290">
    <property type="match status" value="1"/>
</dbReference>
<dbReference type="InterPro" id="IPR032821">
    <property type="entry name" value="PKS_assoc"/>
</dbReference>
<evidence type="ECO:0000256" key="23">
    <source>
        <dbReference type="ARBA" id="ARBA00023332"/>
    </source>
</evidence>
<evidence type="ECO:0000256" key="57">
    <source>
        <dbReference type="ARBA" id="ARBA00049171"/>
    </source>
</evidence>
<dbReference type="InterPro" id="IPR020806">
    <property type="entry name" value="PKS_PP-bd"/>
</dbReference>
<feature type="domain" description="Ketosynthase family 3 (KS3)" evidence="66">
    <location>
        <begin position="231"/>
        <end position="636"/>
    </location>
</feature>
<comment type="catalytic activity">
    <reaction evidence="40">
        <text>dodecanoyl-[ACP] + malonyl-[ACP] + H(+) = 3-oxotetradecanoyl-[ACP] + holo-[ACP] + CO2</text>
        <dbReference type="Rhea" id="RHEA:41884"/>
        <dbReference type="Rhea" id="RHEA-COMP:9623"/>
        <dbReference type="Rhea" id="RHEA-COMP:9644"/>
        <dbReference type="Rhea" id="RHEA-COMP:9645"/>
        <dbReference type="Rhea" id="RHEA-COMP:9685"/>
        <dbReference type="ChEBI" id="CHEBI:15378"/>
        <dbReference type="ChEBI" id="CHEBI:16526"/>
        <dbReference type="ChEBI" id="CHEBI:64479"/>
        <dbReference type="ChEBI" id="CHEBI:65264"/>
        <dbReference type="ChEBI" id="CHEBI:78449"/>
        <dbReference type="ChEBI" id="CHEBI:78473"/>
    </reaction>
    <physiologicalReaction direction="left-to-right" evidence="40">
        <dbReference type="Rhea" id="RHEA:41885"/>
    </physiologicalReaction>
</comment>
<dbReference type="Pfam" id="PF21149">
    <property type="entry name" value="FAS_pseudo-KR"/>
    <property type="match status" value="1"/>
</dbReference>
<dbReference type="PROSITE" id="PS52004">
    <property type="entry name" value="KS3_2"/>
    <property type="match status" value="1"/>
</dbReference>
<dbReference type="InterPro" id="IPR018201">
    <property type="entry name" value="Ketoacyl_synth_AS"/>
</dbReference>
<dbReference type="PROSITE" id="PS50075">
    <property type="entry name" value="CARRIER"/>
    <property type="match status" value="1"/>
</dbReference>
<comment type="catalytic activity">
    <reaction evidence="35">
        <text>hexanoyl-[ACP] + malonyl-[ACP] + H(+) = 3-oxooctanoyl-[ACP] + holo-[ACP] + CO2</text>
        <dbReference type="Rhea" id="RHEA:41836"/>
        <dbReference type="Rhea" id="RHEA-COMP:9623"/>
        <dbReference type="Rhea" id="RHEA-COMP:9632"/>
        <dbReference type="Rhea" id="RHEA-COMP:9633"/>
        <dbReference type="Rhea" id="RHEA-COMP:9685"/>
        <dbReference type="ChEBI" id="CHEBI:15378"/>
        <dbReference type="ChEBI" id="CHEBI:16526"/>
        <dbReference type="ChEBI" id="CHEBI:64479"/>
        <dbReference type="ChEBI" id="CHEBI:78449"/>
        <dbReference type="ChEBI" id="CHEBI:78459"/>
        <dbReference type="ChEBI" id="CHEBI:78460"/>
    </reaction>
    <physiologicalReaction direction="left-to-right" evidence="35">
        <dbReference type="Rhea" id="RHEA:41837"/>
    </physiologicalReaction>
</comment>
<dbReference type="SUPFAM" id="SSF53901">
    <property type="entry name" value="Thiolase-like"/>
    <property type="match status" value="1"/>
</dbReference>
<evidence type="ECO:0000256" key="29">
    <source>
        <dbReference type="ARBA" id="ARBA00023399"/>
    </source>
</evidence>
<evidence type="ECO:0000256" key="37">
    <source>
        <dbReference type="ARBA" id="ARBA00047440"/>
    </source>
</evidence>
<keyword evidence="10" id="KW-0597">Phosphoprotein</keyword>
<comment type="catalytic activity">
    <reaction evidence="44">
        <text>acetyl-[ACP] + malonyl-[ACP] + H(+) = 3-oxobutanoyl-[ACP] + holo-[ACP] + CO2</text>
        <dbReference type="Rhea" id="RHEA:41800"/>
        <dbReference type="Rhea" id="RHEA-COMP:9621"/>
        <dbReference type="Rhea" id="RHEA-COMP:9623"/>
        <dbReference type="Rhea" id="RHEA-COMP:9625"/>
        <dbReference type="Rhea" id="RHEA-COMP:9685"/>
        <dbReference type="ChEBI" id="CHEBI:15378"/>
        <dbReference type="ChEBI" id="CHEBI:16526"/>
        <dbReference type="ChEBI" id="CHEBI:64479"/>
        <dbReference type="ChEBI" id="CHEBI:78446"/>
        <dbReference type="ChEBI" id="CHEBI:78449"/>
        <dbReference type="ChEBI" id="CHEBI:78450"/>
    </reaction>
    <physiologicalReaction direction="left-to-right" evidence="44">
        <dbReference type="Rhea" id="RHEA:41801"/>
    </physiologicalReaction>
</comment>
<accession>A0A8J6HG64</accession>
<keyword evidence="19" id="KW-0520">NAD</keyword>
<comment type="catalytic activity">
    <reaction evidence="58">
        <text>3-oxododecanoyl-[ACP] + NADPH + H(+) = (3R)-hydroxydodecanoyl-[ACP] + NADP(+)</text>
        <dbReference type="Rhea" id="RHEA:41872"/>
        <dbReference type="Rhea" id="RHEA-COMP:9641"/>
        <dbReference type="Rhea" id="RHEA-COMP:9642"/>
        <dbReference type="ChEBI" id="CHEBI:15378"/>
        <dbReference type="ChEBI" id="CHEBI:57783"/>
        <dbReference type="ChEBI" id="CHEBI:58349"/>
        <dbReference type="ChEBI" id="CHEBI:78469"/>
        <dbReference type="ChEBI" id="CHEBI:78470"/>
    </reaction>
    <physiologicalReaction direction="left-to-right" evidence="58">
        <dbReference type="Rhea" id="RHEA:41873"/>
    </physiologicalReaction>
</comment>
<evidence type="ECO:0000256" key="36">
    <source>
        <dbReference type="ARBA" id="ARBA00047400"/>
    </source>
</evidence>
<evidence type="ECO:0000256" key="12">
    <source>
        <dbReference type="ARBA" id="ARBA00022799"/>
    </source>
</evidence>
<reference evidence="68" key="1">
    <citation type="journal article" date="2020" name="J Insects Food Feed">
        <title>The yellow mealworm (Tenebrio molitor) genome: a resource for the emerging insects as food and feed industry.</title>
        <authorList>
            <person name="Eriksson T."/>
            <person name="Andere A."/>
            <person name="Kelstrup H."/>
            <person name="Emery V."/>
            <person name="Picard C."/>
        </authorList>
    </citation>
    <scope>NUCLEOTIDE SEQUENCE</scope>
    <source>
        <strain evidence="68">Stoneville</strain>
        <tissue evidence="68">Whole head</tissue>
    </source>
</reference>
<evidence type="ECO:0000256" key="16">
    <source>
        <dbReference type="ARBA" id="ARBA00022898"/>
    </source>
</evidence>
<evidence type="ECO:0000259" key="66">
    <source>
        <dbReference type="PROSITE" id="PS52004"/>
    </source>
</evidence>
<dbReference type="InterPro" id="IPR013968">
    <property type="entry name" value="PKS_KR"/>
</dbReference>
<feature type="region of interest" description="N-terminal hotdog fold" evidence="64">
    <location>
        <begin position="1066"/>
        <end position="1191"/>
    </location>
</feature>
<evidence type="ECO:0000256" key="62">
    <source>
        <dbReference type="ARBA" id="ARBA00049521"/>
    </source>
</evidence>
<dbReference type="SMART" id="SM00825">
    <property type="entry name" value="PKS_KS"/>
    <property type="match status" value="1"/>
</dbReference>
<feature type="domain" description="PKS/mFAS DH" evidence="67">
    <location>
        <begin position="1066"/>
        <end position="1333"/>
    </location>
</feature>
<comment type="catalytic activity">
    <reaction evidence="25">
        <text>(3R)-hydroxyhexanoyl-[ACP] = (2E)-hexenoyl-[ACP] + H2O</text>
        <dbReference type="Rhea" id="RHEA:41828"/>
        <dbReference type="Rhea" id="RHEA-COMP:9630"/>
        <dbReference type="Rhea" id="RHEA-COMP:9631"/>
        <dbReference type="ChEBI" id="CHEBI:15377"/>
        <dbReference type="ChEBI" id="CHEBI:78457"/>
        <dbReference type="ChEBI" id="CHEBI:78458"/>
    </reaction>
    <physiologicalReaction direction="left-to-right" evidence="25">
        <dbReference type="Rhea" id="RHEA:41829"/>
    </physiologicalReaction>
</comment>
<evidence type="ECO:0000256" key="41">
    <source>
        <dbReference type="ARBA" id="ARBA00047810"/>
    </source>
</evidence>
<comment type="catalytic activity">
    <reaction evidence="63">
        <text>octanoyl-[ACP] + malonyl-[ACP] + H(+) = 3-oxodecanoyl-[ACP] + holo-[ACP] + CO2</text>
        <dbReference type="Rhea" id="RHEA:41852"/>
        <dbReference type="Rhea" id="RHEA-COMP:9623"/>
        <dbReference type="Rhea" id="RHEA-COMP:9636"/>
        <dbReference type="Rhea" id="RHEA-COMP:9637"/>
        <dbReference type="Rhea" id="RHEA-COMP:9685"/>
        <dbReference type="ChEBI" id="CHEBI:15378"/>
        <dbReference type="ChEBI" id="CHEBI:16526"/>
        <dbReference type="ChEBI" id="CHEBI:64479"/>
        <dbReference type="ChEBI" id="CHEBI:78449"/>
        <dbReference type="ChEBI" id="CHEBI:78463"/>
        <dbReference type="ChEBI" id="CHEBI:78464"/>
    </reaction>
    <physiologicalReaction direction="left-to-right" evidence="63">
        <dbReference type="Rhea" id="RHEA:41853"/>
    </physiologicalReaction>
</comment>
<dbReference type="InterPro" id="IPR029063">
    <property type="entry name" value="SAM-dependent_MTases_sf"/>
</dbReference>
<evidence type="ECO:0000259" key="67">
    <source>
        <dbReference type="PROSITE" id="PS52019"/>
    </source>
</evidence>
<evidence type="ECO:0000256" key="48">
    <source>
        <dbReference type="ARBA" id="ARBA00048420"/>
    </source>
</evidence>
<comment type="catalytic activity">
    <reaction evidence="54">
        <text>3-oxotetradecanoyl-[ACP] + NADPH + H(+) = (3R)-hydroxytetradecanoyl-[ACP] + NADP(+)</text>
        <dbReference type="Rhea" id="RHEA:41888"/>
        <dbReference type="Rhea" id="RHEA-COMP:9645"/>
        <dbReference type="Rhea" id="RHEA-COMP:9646"/>
        <dbReference type="ChEBI" id="CHEBI:15378"/>
        <dbReference type="ChEBI" id="CHEBI:57783"/>
        <dbReference type="ChEBI" id="CHEBI:58349"/>
        <dbReference type="ChEBI" id="CHEBI:78473"/>
        <dbReference type="ChEBI" id="CHEBI:78474"/>
    </reaction>
    <physiologicalReaction direction="left-to-right" evidence="54">
        <dbReference type="Rhea" id="RHEA:41889"/>
    </physiologicalReaction>
</comment>
<dbReference type="SMART" id="SM00827">
    <property type="entry name" value="PKS_AT"/>
    <property type="match status" value="1"/>
</dbReference>
<dbReference type="EMBL" id="JABDTM020024687">
    <property type="protein sequence ID" value="KAH0814050.1"/>
    <property type="molecule type" value="Genomic_DNA"/>
</dbReference>
<dbReference type="InterPro" id="IPR057326">
    <property type="entry name" value="KR_dom"/>
</dbReference>
<dbReference type="GO" id="GO:0004315">
    <property type="term" value="F:3-oxoacyl-[acyl-carrier-protein] synthase activity"/>
    <property type="evidence" value="ECO:0007669"/>
    <property type="project" value="UniProtKB-EC"/>
</dbReference>
<keyword evidence="69" id="KW-1185">Reference proteome</keyword>
<comment type="catalytic activity">
    <reaction evidence="51">
        <text>a 2,3-saturated acyl-[ACP] + NADP(+) = a (2E)-enoyl-[ACP] + NADPH + H(+)</text>
        <dbReference type="Rhea" id="RHEA:22564"/>
        <dbReference type="Rhea" id="RHEA-COMP:9925"/>
        <dbReference type="Rhea" id="RHEA-COMP:9926"/>
        <dbReference type="ChEBI" id="CHEBI:15378"/>
        <dbReference type="ChEBI" id="CHEBI:57783"/>
        <dbReference type="ChEBI" id="CHEBI:58349"/>
        <dbReference type="ChEBI" id="CHEBI:78784"/>
        <dbReference type="ChEBI" id="CHEBI:78785"/>
        <dbReference type="EC" id="1.3.1.39"/>
    </reaction>
    <physiologicalReaction direction="right-to-left" evidence="51">
        <dbReference type="Rhea" id="RHEA:22566"/>
    </physiologicalReaction>
</comment>
<dbReference type="SUPFAM" id="SSF50129">
    <property type="entry name" value="GroES-like"/>
    <property type="match status" value="1"/>
</dbReference>
<dbReference type="Gene3D" id="1.10.1200.10">
    <property type="entry name" value="ACP-like"/>
    <property type="match status" value="1"/>
</dbReference>
<dbReference type="GO" id="GO:0019171">
    <property type="term" value="F:(3R)-hydroxyacyl-[acyl-carrier-protein] dehydratase activity"/>
    <property type="evidence" value="ECO:0007669"/>
    <property type="project" value="UniProtKB-EC"/>
</dbReference>
<evidence type="ECO:0000256" key="25">
    <source>
        <dbReference type="ARBA" id="ARBA00023373"/>
    </source>
</evidence>
<evidence type="ECO:0000256" key="47">
    <source>
        <dbReference type="ARBA" id="ARBA00048289"/>
    </source>
</evidence>
<dbReference type="InterPro" id="IPR050091">
    <property type="entry name" value="PKS_NRPS_Biosynth_Enz"/>
</dbReference>
<dbReference type="GO" id="GO:0004312">
    <property type="term" value="F:fatty acid synthase activity"/>
    <property type="evidence" value="ECO:0007669"/>
    <property type="project" value="UniProtKB-EC"/>
</dbReference>
<evidence type="ECO:0000256" key="39">
    <source>
        <dbReference type="ARBA" id="ARBA00047500"/>
    </source>
</evidence>
<comment type="catalytic activity">
    <reaction evidence="24">
        <text>(3R)-hydroxydodecanoyl-[ACP] = (2E)-dodecenoyl-[ACP] + H2O</text>
        <dbReference type="Rhea" id="RHEA:41876"/>
        <dbReference type="Rhea" id="RHEA-COMP:9642"/>
        <dbReference type="Rhea" id="RHEA-COMP:9643"/>
        <dbReference type="ChEBI" id="CHEBI:15377"/>
        <dbReference type="ChEBI" id="CHEBI:78470"/>
        <dbReference type="ChEBI" id="CHEBI:78472"/>
    </reaction>
    <physiologicalReaction direction="left-to-right" evidence="24">
        <dbReference type="Rhea" id="RHEA:41877"/>
    </physiologicalReaction>
</comment>